<proteinExistence type="predicted"/>
<sequence length="244" mass="28989">MDIKFMPLLFVNFAGEMIYILNQRLQAQHFDSSKSRKILTDLIQAMFEKRFVEELFKLQNIYTRHSLKVFFEKFAHCSIMRLTDNSMDKLYDLMTMTVKYQIETCITPNHILSISLNHIDGIRKILPEDQESLILLQFTHNKKYKLKCNQMGKVEINFQETRVRISSFLREKKQLSNGHYVLFPTRWIEIATNVEVPGKVRNYFYDTKGERTVCEGKFNTGTKDYTYIKNIAEVSFWYTLTKNV</sequence>
<dbReference type="AlphaFoldDB" id="A0A0N5AIL6"/>
<dbReference type="PANTHER" id="PTHR21439">
    <property type="entry name" value="OXIDORED-NITRO DOMAIN-CONTAINING PROTEIN"/>
    <property type="match status" value="1"/>
</dbReference>
<dbReference type="Proteomes" id="UP000046393">
    <property type="component" value="Unplaced"/>
</dbReference>
<evidence type="ECO:0000313" key="1">
    <source>
        <dbReference type="Proteomes" id="UP000046393"/>
    </source>
</evidence>
<name>A0A0N5AIL6_9BILA</name>
<organism evidence="1 2">
    <name type="scientific">Syphacia muris</name>
    <dbReference type="NCBI Taxonomy" id="451379"/>
    <lineage>
        <taxon>Eukaryota</taxon>
        <taxon>Metazoa</taxon>
        <taxon>Ecdysozoa</taxon>
        <taxon>Nematoda</taxon>
        <taxon>Chromadorea</taxon>
        <taxon>Rhabditida</taxon>
        <taxon>Spirurina</taxon>
        <taxon>Oxyuridomorpha</taxon>
        <taxon>Oxyuroidea</taxon>
        <taxon>Oxyuridae</taxon>
        <taxon>Syphacia</taxon>
    </lineage>
</organism>
<dbReference type="STRING" id="451379.A0A0N5AIL6"/>
<dbReference type="PANTHER" id="PTHR21439:SF0">
    <property type="entry name" value="PROTEIN OSCP1"/>
    <property type="match status" value="1"/>
</dbReference>
<dbReference type="WBParaSite" id="SMUV_0000426701-mRNA-1">
    <property type="protein sequence ID" value="SMUV_0000426701-mRNA-1"/>
    <property type="gene ID" value="SMUV_0000426701"/>
</dbReference>
<dbReference type="GO" id="GO:0005886">
    <property type="term" value="C:plasma membrane"/>
    <property type="evidence" value="ECO:0007669"/>
    <property type="project" value="TreeGrafter"/>
</dbReference>
<dbReference type="GO" id="GO:0005737">
    <property type="term" value="C:cytoplasm"/>
    <property type="evidence" value="ECO:0007669"/>
    <property type="project" value="TreeGrafter"/>
</dbReference>
<evidence type="ECO:0000313" key="2">
    <source>
        <dbReference type="WBParaSite" id="SMUV_0000426701-mRNA-1"/>
    </source>
</evidence>
<reference evidence="2" key="1">
    <citation type="submission" date="2017-02" db="UniProtKB">
        <authorList>
            <consortium name="WormBaseParasite"/>
        </authorList>
    </citation>
    <scope>IDENTIFICATION</scope>
</reference>
<dbReference type="InterPro" id="IPR019332">
    <property type="entry name" value="OSCP1"/>
</dbReference>
<keyword evidence="1" id="KW-1185">Reference proteome</keyword>
<dbReference type="Pfam" id="PF10188">
    <property type="entry name" value="Oscp1"/>
    <property type="match status" value="1"/>
</dbReference>
<accession>A0A0N5AIL6</accession>
<protein>
    <submittedName>
        <fullName evidence="2">MIR domain-containing protein</fullName>
    </submittedName>
</protein>